<evidence type="ECO:0000313" key="1">
    <source>
        <dbReference type="EMBL" id="GFH59648.1"/>
    </source>
</evidence>
<gene>
    <name evidence="1" type="ORF">CTEN210_16124</name>
</gene>
<dbReference type="Proteomes" id="UP001054902">
    <property type="component" value="Unassembled WGS sequence"/>
</dbReference>
<name>A0AAD3D8A7_9STRA</name>
<reference evidence="1 2" key="1">
    <citation type="journal article" date="2021" name="Sci. Rep.">
        <title>The genome of the diatom Chaetoceros tenuissimus carries an ancient integrated fragment of an extant virus.</title>
        <authorList>
            <person name="Hongo Y."/>
            <person name="Kimura K."/>
            <person name="Takaki Y."/>
            <person name="Yoshida Y."/>
            <person name="Baba S."/>
            <person name="Kobayashi G."/>
            <person name="Nagasaki K."/>
            <person name="Hano T."/>
            <person name="Tomaru Y."/>
        </authorList>
    </citation>
    <scope>NUCLEOTIDE SEQUENCE [LARGE SCALE GENOMIC DNA]</scope>
    <source>
        <strain evidence="1 2">NIES-3715</strain>
    </source>
</reference>
<organism evidence="1 2">
    <name type="scientific">Chaetoceros tenuissimus</name>
    <dbReference type="NCBI Taxonomy" id="426638"/>
    <lineage>
        <taxon>Eukaryota</taxon>
        <taxon>Sar</taxon>
        <taxon>Stramenopiles</taxon>
        <taxon>Ochrophyta</taxon>
        <taxon>Bacillariophyta</taxon>
        <taxon>Coscinodiscophyceae</taxon>
        <taxon>Chaetocerotophycidae</taxon>
        <taxon>Chaetocerotales</taxon>
        <taxon>Chaetocerotaceae</taxon>
        <taxon>Chaetoceros</taxon>
    </lineage>
</organism>
<sequence>MSEVTEPSKIMSMDEFYEATDNGNKLMDRVWYCLGSTEAVSDQKVFWEHWYWKEGEESKEIGSKAKEGCNHTLTIESEGDNKVVDYPTWPLTFTKDSFKMWPAIDLKCTVIAPIGLTMQPVMFPKDDSRTEFRVDYCSMMGKKLYFIFVLDPLISKEAKDAEFKKLESDFGVKKEWFQFVQWDEKYVVGSTGEPDINPK</sequence>
<dbReference type="EMBL" id="BLLK01000069">
    <property type="protein sequence ID" value="GFH59648.1"/>
    <property type="molecule type" value="Genomic_DNA"/>
</dbReference>
<evidence type="ECO:0000313" key="2">
    <source>
        <dbReference type="Proteomes" id="UP001054902"/>
    </source>
</evidence>
<proteinExistence type="predicted"/>
<comment type="caution">
    <text evidence="1">The sequence shown here is derived from an EMBL/GenBank/DDBJ whole genome shotgun (WGS) entry which is preliminary data.</text>
</comment>
<keyword evidence="2" id="KW-1185">Reference proteome</keyword>
<accession>A0AAD3D8A7</accession>
<dbReference type="AlphaFoldDB" id="A0AAD3D8A7"/>
<protein>
    <submittedName>
        <fullName evidence="1">Uncharacterized protein</fullName>
    </submittedName>
</protein>